<dbReference type="InterPro" id="IPR036388">
    <property type="entry name" value="WH-like_DNA-bd_sf"/>
</dbReference>
<name>A0A921K8P4_9MICC</name>
<dbReference type="InterPro" id="IPR011991">
    <property type="entry name" value="ArsR-like_HTH"/>
</dbReference>
<gene>
    <name evidence="1" type="ORF">K8V32_05175</name>
</gene>
<dbReference type="SUPFAM" id="SSF46785">
    <property type="entry name" value="Winged helix' DNA-binding domain"/>
    <property type="match status" value="1"/>
</dbReference>
<evidence type="ECO:0000313" key="2">
    <source>
        <dbReference type="Proteomes" id="UP000703315"/>
    </source>
</evidence>
<sequence>MPRRVTDYRGLTEGSRLKLLHAIQRQPGQTLKALAEAAEIHVNTARDHLRVLEDEGFITATPIDTGRRGRPPMEYHPLEDADHNPTARERAEEARARGKLLRRLSPELDTGQDLPDDAQHQLDVLYEHLDDVGMEPVIDNDQLTVDVKPCIYQDLLEADRPAVCSVHAKLVRQQLEQVDGPLQLRRLHPFTTAHSCLLVLGLQDDQTPDEHDVKAVTPGIDGHRTDAELAAFALAAQQRVTAETTETDCPVQA</sequence>
<dbReference type="CDD" id="cd00090">
    <property type="entry name" value="HTH_ARSR"/>
    <property type="match status" value="1"/>
</dbReference>
<dbReference type="Proteomes" id="UP000703315">
    <property type="component" value="Unassembled WGS sequence"/>
</dbReference>
<organism evidence="1 2">
    <name type="scientific">Enteractinococcus helveticum</name>
    <dbReference type="NCBI Taxonomy" id="1837282"/>
    <lineage>
        <taxon>Bacteria</taxon>
        <taxon>Bacillati</taxon>
        <taxon>Actinomycetota</taxon>
        <taxon>Actinomycetes</taxon>
        <taxon>Micrococcales</taxon>
        <taxon>Micrococcaceae</taxon>
    </lineage>
</organism>
<dbReference type="RefSeq" id="WP_303903916.1">
    <property type="nucleotide sequence ID" value="NZ_DYXC01000065.1"/>
</dbReference>
<dbReference type="Gene3D" id="1.10.10.10">
    <property type="entry name" value="Winged helix-like DNA-binding domain superfamily/Winged helix DNA-binding domain"/>
    <property type="match status" value="1"/>
</dbReference>
<dbReference type="InterPro" id="IPR036390">
    <property type="entry name" value="WH_DNA-bd_sf"/>
</dbReference>
<comment type="caution">
    <text evidence="1">The sequence shown here is derived from an EMBL/GenBank/DDBJ whole genome shotgun (WGS) entry which is preliminary data.</text>
</comment>
<reference evidence="1" key="1">
    <citation type="journal article" date="2021" name="PeerJ">
        <title>Extensive microbial diversity within the chicken gut microbiome revealed by metagenomics and culture.</title>
        <authorList>
            <person name="Gilroy R."/>
            <person name="Ravi A."/>
            <person name="Getino M."/>
            <person name="Pursley I."/>
            <person name="Horton D.L."/>
            <person name="Alikhan N.F."/>
            <person name="Baker D."/>
            <person name="Gharbi K."/>
            <person name="Hall N."/>
            <person name="Watson M."/>
            <person name="Adriaenssens E.M."/>
            <person name="Foster-Nyarko E."/>
            <person name="Jarju S."/>
            <person name="Secka A."/>
            <person name="Antonio M."/>
            <person name="Oren A."/>
            <person name="Chaudhuri R.R."/>
            <person name="La Ragione R."/>
            <person name="Hildebrand F."/>
            <person name="Pallen M.J."/>
        </authorList>
    </citation>
    <scope>NUCLEOTIDE SEQUENCE</scope>
    <source>
        <strain evidence="1">ChiHjej13B12-14962</strain>
    </source>
</reference>
<accession>A0A921K8P4</accession>
<protein>
    <submittedName>
        <fullName evidence="1">Helix-turn-helix domain-containing protein</fullName>
    </submittedName>
</protein>
<proteinExistence type="predicted"/>
<evidence type="ECO:0000313" key="1">
    <source>
        <dbReference type="EMBL" id="HJF14184.1"/>
    </source>
</evidence>
<reference evidence="1" key="2">
    <citation type="submission" date="2021-09" db="EMBL/GenBank/DDBJ databases">
        <authorList>
            <person name="Gilroy R."/>
        </authorList>
    </citation>
    <scope>NUCLEOTIDE SEQUENCE</scope>
    <source>
        <strain evidence="1">ChiHjej13B12-14962</strain>
    </source>
</reference>
<dbReference type="EMBL" id="DYXC01000065">
    <property type="protein sequence ID" value="HJF14184.1"/>
    <property type="molecule type" value="Genomic_DNA"/>
</dbReference>
<dbReference type="Pfam" id="PF12840">
    <property type="entry name" value="HTH_20"/>
    <property type="match status" value="1"/>
</dbReference>
<dbReference type="AlphaFoldDB" id="A0A921K8P4"/>